<evidence type="ECO:0000256" key="3">
    <source>
        <dbReference type="ARBA" id="ARBA00035643"/>
    </source>
</evidence>
<dbReference type="EMBL" id="BAABAH010000006">
    <property type="protein sequence ID" value="GAA3819458.1"/>
    <property type="molecule type" value="Genomic_DNA"/>
</dbReference>
<proteinExistence type="inferred from homology"/>
<comment type="subcellular location">
    <subcellularLocation>
        <location evidence="2">Gas vesicle</location>
    </subcellularLocation>
</comment>
<keyword evidence="5" id="KW-1185">Reference proteome</keyword>
<gene>
    <name evidence="4" type="ORF">GCM10022242_21510</name>
</gene>
<dbReference type="PANTHER" id="PTHR36852:SF1">
    <property type="entry name" value="PROTEIN GVPL 2"/>
    <property type="match status" value="1"/>
</dbReference>
<dbReference type="InterPro" id="IPR009430">
    <property type="entry name" value="GvpL/GvpF"/>
</dbReference>
<evidence type="ECO:0000313" key="5">
    <source>
        <dbReference type="Proteomes" id="UP001501821"/>
    </source>
</evidence>
<comment type="caution">
    <text evidence="4">The sequence shown here is derived from an EMBL/GenBank/DDBJ whole genome shotgun (WGS) entry which is preliminary data.</text>
</comment>
<keyword evidence="1" id="KW-0304">Gas vesicle</keyword>
<evidence type="ECO:0000256" key="2">
    <source>
        <dbReference type="ARBA" id="ARBA00035108"/>
    </source>
</evidence>
<organism evidence="4 5">
    <name type="scientific">Nocardioides panacisoli</name>
    <dbReference type="NCBI Taxonomy" id="627624"/>
    <lineage>
        <taxon>Bacteria</taxon>
        <taxon>Bacillati</taxon>
        <taxon>Actinomycetota</taxon>
        <taxon>Actinomycetes</taxon>
        <taxon>Propionibacteriales</taxon>
        <taxon>Nocardioidaceae</taxon>
        <taxon>Nocardioides</taxon>
    </lineage>
</organism>
<protein>
    <submittedName>
        <fullName evidence="4">GvpL/GvpF family gas vesicle protein</fullName>
    </submittedName>
</protein>
<dbReference type="Pfam" id="PF06386">
    <property type="entry name" value="GvpL_GvpF"/>
    <property type="match status" value="1"/>
</dbReference>
<accession>A0ABP7IIM8</accession>
<comment type="similarity">
    <text evidence="3">Belongs to the gas vesicle GvpF/GvpL family.</text>
</comment>
<reference evidence="5" key="1">
    <citation type="journal article" date="2019" name="Int. J. Syst. Evol. Microbiol.">
        <title>The Global Catalogue of Microorganisms (GCM) 10K type strain sequencing project: providing services to taxonomists for standard genome sequencing and annotation.</title>
        <authorList>
            <consortium name="The Broad Institute Genomics Platform"/>
            <consortium name="The Broad Institute Genome Sequencing Center for Infectious Disease"/>
            <person name="Wu L."/>
            <person name="Ma J."/>
        </authorList>
    </citation>
    <scope>NUCLEOTIDE SEQUENCE [LARGE SCALE GENOMIC DNA]</scope>
    <source>
        <strain evidence="5">JCM 16953</strain>
    </source>
</reference>
<evidence type="ECO:0000256" key="1">
    <source>
        <dbReference type="ARBA" id="ARBA00022987"/>
    </source>
</evidence>
<evidence type="ECO:0000313" key="4">
    <source>
        <dbReference type="EMBL" id="GAA3819458.1"/>
    </source>
</evidence>
<dbReference type="Proteomes" id="UP001501821">
    <property type="component" value="Unassembled WGS sequence"/>
</dbReference>
<dbReference type="RefSeq" id="WP_344775187.1">
    <property type="nucleotide sequence ID" value="NZ_BAABAH010000006.1"/>
</dbReference>
<sequence>MTAAPTAHPAGLLVYAVVSADQALPHVSGVGDGPLSSVGHGGVAAVVGPAPAEGSTGPADLRAYHEVVDALAASGPVAPVRFGYVLTDEQQVVTDVLAPRAEELGDLLAALAGRTELKVRARYIEEAVLAEVVRSDPEIRTLRERTRDVPEEVSWSDRVRLGELVAHAVEAKRRDEAADLWDLVAPHVVEMRETPGTGLDHLLAVALLVDDDRVSVLEEALEAYAEAAHERVRVRLTGPLPPYDFVGGA</sequence>
<dbReference type="PANTHER" id="PTHR36852">
    <property type="entry name" value="PROTEIN GVPL 2"/>
    <property type="match status" value="1"/>
</dbReference>
<name>A0ABP7IIM8_9ACTN</name>